<evidence type="ECO:0000256" key="2">
    <source>
        <dbReference type="ARBA" id="ARBA00004196"/>
    </source>
</evidence>
<dbReference type="RefSeq" id="WP_377263297.1">
    <property type="nucleotide sequence ID" value="NZ_JBHMAA010000018.1"/>
</dbReference>
<organism evidence="7 8">
    <name type="scientific">Rhizobium puerariae</name>
    <dbReference type="NCBI Taxonomy" id="1585791"/>
    <lineage>
        <taxon>Bacteria</taxon>
        <taxon>Pseudomonadati</taxon>
        <taxon>Pseudomonadota</taxon>
        <taxon>Alphaproteobacteria</taxon>
        <taxon>Hyphomicrobiales</taxon>
        <taxon>Rhizobiaceae</taxon>
        <taxon>Rhizobium/Agrobacterium group</taxon>
        <taxon>Rhizobium</taxon>
    </lineage>
</organism>
<dbReference type="InterPro" id="IPR029014">
    <property type="entry name" value="NiFe-Hase_large"/>
</dbReference>
<dbReference type="PANTHER" id="PTHR42958:SF4">
    <property type="entry name" value="HYDROGENASE EXPRESSION_FORMATION PROTEIN HUPK"/>
    <property type="match status" value="1"/>
</dbReference>
<evidence type="ECO:0000313" key="8">
    <source>
        <dbReference type="Proteomes" id="UP001589692"/>
    </source>
</evidence>
<dbReference type="InterPro" id="IPR050867">
    <property type="entry name" value="NiFe/NiFeSe_hydrgnase_LSU"/>
</dbReference>
<dbReference type="PROSITE" id="PS00507">
    <property type="entry name" value="NI_HGENASE_L_1"/>
    <property type="match status" value="1"/>
</dbReference>
<comment type="subcellular location">
    <subcellularLocation>
        <location evidence="2">Cell envelope</location>
    </subcellularLocation>
</comment>
<accession>A0ABV6AJ72</accession>
<sequence>MSRVIAGPFNRVEGDLEVALDIRDGVVERAEVTTTLYRGFEQMLSGRPGLDALVIAPRICGICSVSQSIAAATALRDLAGGHAAPNGYIAANLAHASENIADHLTHFYLFFMPDFARDEYVGRAWFGPAVERFKAVSGSGSAQFLPMRKRLLEVMGVIAGKWPHSLAFQPGGTTRTIDVGERVQLASLLGEFQVFLEQALYGASLDTILSMETEDELAAYAAGSGGDFGFFLRLAEDLGLSRLGKGPGRLLSYGAYHTAEASLLPSGIGEPDGTISPLDVGGISEDVAHSWFMDTGDRPWNAETVPTAEKERAYSWAKAPRLSGTPAEAGAVARLAIAGHPLVQALIARDGGTSVRTRIVARLIETALLVHSMRGWLRDLRLKDEFCSHFALPEEAAGAGLVEAARGALGHWMSMREGRIERYQIIAPTTWNFSPRDAAGVPGPLEAALAGLDTGGRGARSAALQHVIRSFDPCMVCTAH</sequence>
<evidence type="ECO:0000256" key="5">
    <source>
        <dbReference type="ARBA" id="ARBA00022723"/>
    </source>
</evidence>
<name>A0ABV6AJ72_9HYPH</name>
<keyword evidence="8" id="KW-1185">Reference proteome</keyword>
<dbReference type="Gene3D" id="1.10.645.10">
    <property type="entry name" value="Cytochrome-c3 Hydrogenase, chain B"/>
    <property type="match status" value="1"/>
</dbReference>
<evidence type="ECO:0000256" key="4">
    <source>
        <dbReference type="ARBA" id="ARBA00022596"/>
    </source>
</evidence>
<dbReference type="InterPro" id="IPR018194">
    <property type="entry name" value="Ni-dep_hyd_lsu_Ni_BS"/>
</dbReference>
<reference evidence="7 8" key="1">
    <citation type="submission" date="2024-09" db="EMBL/GenBank/DDBJ databases">
        <authorList>
            <person name="Sun Q."/>
            <person name="Mori K."/>
        </authorList>
    </citation>
    <scope>NUCLEOTIDE SEQUENCE [LARGE SCALE GENOMIC DNA]</scope>
    <source>
        <strain evidence="7 8">TBRC 4938</strain>
    </source>
</reference>
<evidence type="ECO:0000313" key="7">
    <source>
        <dbReference type="EMBL" id="MFB9950671.1"/>
    </source>
</evidence>
<protein>
    <submittedName>
        <fullName evidence="7">Nickel-dependent hydrogenase large subunit</fullName>
    </submittedName>
</protein>
<dbReference type="SUPFAM" id="SSF56762">
    <property type="entry name" value="HydB/Nqo4-like"/>
    <property type="match status" value="1"/>
</dbReference>
<comment type="caution">
    <text evidence="7">The sequence shown here is derived from an EMBL/GenBank/DDBJ whole genome shotgun (WGS) entry which is preliminary data.</text>
</comment>
<comment type="similarity">
    <text evidence="3">Belongs to the [NiFe]/[NiFeSe] hydrogenase large subunit family.</text>
</comment>
<evidence type="ECO:0000256" key="6">
    <source>
        <dbReference type="ARBA" id="ARBA00023002"/>
    </source>
</evidence>
<keyword evidence="5" id="KW-0479">Metal-binding</keyword>
<dbReference type="EMBL" id="JBHMAA010000018">
    <property type="protein sequence ID" value="MFB9950671.1"/>
    <property type="molecule type" value="Genomic_DNA"/>
</dbReference>
<evidence type="ECO:0000256" key="3">
    <source>
        <dbReference type="ARBA" id="ARBA00009292"/>
    </source>
</evidence>
<keyword evidence="6" id="KW-0560">Oxidoreductase</keyword>
<dbReference type="Proteomes" id="UP001589692">
    <property type="component" value="Unassembled WGS sequence"/>
</dbReference>
<gene>
    <name evidence="7" type="ORF">ACFFP0_17600</name>
</gene>
<proteinExistence type="inferred from homology"/>
<evidence type="ECO:0000256" key="1">
    <source>
        <dbReference type="ARBA" id="ARBA00001967"/>
    </source>
</evidence>
<comment type="cofactor">
    <cofactor evidence="1">
        <name>Ni(2+)</name>
        <dbReference type="ChEBI" id="CHEBI:49786"/>
    </cofactor>
</comment>
<dbReference type="Pfam" id="PF00374">
    <property type="entry name" value="NiFeSe_Hases"/>
    <property type="match status" value="2"/>
</dbReference>
<keyword evidence="4" id="KW-0533">Nickel</keyword>
<dbReference type="PANTHER" id="PTHR42958">
    <property type="entry name" value="HYDROGENASE-2 LARGE CHAIN"/>
    <property type="match status" value="1"/>
</dbReference>
<dbReference type="InterPro" id="IPR001501">
    <property type="entry name" value="Ni-dep_hyd_lsu"/>
</dbReference>